<dbReference type="GO" id="GO:0016906">
    <property type="term" value="F:sterol 3-beta-glucosyltransferase activity"/>
    <property type="evidence" value="ECO:0007669"/>
    <property type="project" value="UniProtKB-EC"/>
</dbReference>
<dbReference type="CDD" id="cd03784">
    <property type="entry name" value="GT1_Gtf-like"/>
    <property type="match status" value="1"/>
</dbReference>
<dbReference type="Pfam" id="PF06722">
    <property type="entry name" value="EryCIII-like_C"/>
    <property type="match status" value="1"/>
</dbReference>
<evidence type="ECO:0000259" key="1">
    <source>
        <dbReference type="Pfam" id="PF03033"/>
    </source>
</evidence>
<protein>
    <submittedName>
        <fullName evidence="3">Sterol 3beta-glucosyltransferase</fullName>
        <ecNumber evidence="3">2.4.1.173</ecNumber>
    </submittedName>
</protein>
<dbReference type="PANTHER" id="PTHR48050:SF13">
    <property type="entry name" value="STEROL 3-BETA-GLUCOSYLTRANSFERASE UGT80A2"/>
    <property type="match status" value="1"/>
</dbReference>
<proteinExistence type="predicted"/>
<dbReference type="Pfam" id="PF03033">
    <property type="entry name" value="Glyco_transf_28"/>
    <property type="match status" value="1"/>
</dbReference>
<dbReference type="PANTHER" id="PTHR48050">
    <property type="entry name" value="STEROL 3-BETA-GLUCOSYLTRANSFERASE"/>
    <property type="match status" value="1"/>
</dbReference>
<feature type="domain" description="Glycosyltransferase family 28 N-terminal" evidence="1">
    <location>
        <begin position="3"/>
        <end position="56"/>
    </location>
</feature>
<sequence>MKVTILTLGSRGDVQPYVALAKELLKHGHDVLICTGLTFKQFIEEHGISFHEANADLMAIMESEEGRAVFNGGNLRIGRIIKFTRTVVTPAYRKSMDDFYEASIGADLIIYHPKALGAVDIAIHSSIPCICLPPVPIMYPITEFPNFTISPNKSFGPIINRLSYKVVKLSESPFIKQINDFREKTLKLPKRKAGIYTFEANHAPIPILYPISPYLFQEVTSWNDRVFLSGFFFLDIEEETLSDEVEQFLQKGKKPIVVSFSSMPLKAPEVFKQKLISALIETENRAIVLTGTSGMNFTQEEHILAIEKAPHRLLFPRAKGVIHHGGVGTMSEALLSGVPQLIIPFTVDQPFWAHRLFKQGYSLKPLREKNLKVSDLIHSLNEIESKRTIDNAEKIKNIILAENGVQHAIQFIEGLIKQS</sequence>
<evidence type="ECO:0000259" key="2">
    <source>
        <dbReference type="Pfam" id="PF06722"/>
    </source>
</evidence>
<dbReference type="EMBL" id="JAUSUD010000004">
    <property type="protein sequence ID" value="MDQ0230191.1"/>
    <property type="molecule type" value="Genomic_DNA"/>
</dbReference>
<dbReference type="EC" id="2.4.1.173" evidence="3"/>
<keyword evidence="4" id="KW-1185">Reference proteome</keyword>
<evidence type="ECO:0000313" key="4">
    <source>
        <dbReference type="Proteomes" id="UP001234495"/>
    </source>
</evidence>
<feature type="domain" description="Erythromycin biosynthesis protein CIII-like C-terminal" evidence="2">
    <location>
        <begin position="306"/>
        <end position="402"/>
    </location>
</feature>
<dbReference type="InterPro" id="IPR050426">
    <property type="entry name" value="Glycosyltransferase_28"/>
</dbReference>
<comment type="caution">
    <text evidence="3">The sequence shown here is derived from an EMBL/GenBank/DDBJ whole genome shotgun (WGS) entry which is preliminary data.</text>
</comment>
<dbReference type="Gene3D" id="3.40.50.2000">
    <property type="entry name" value="Glycogen Phosphorylase B"/>
    <property type="match status" value="2"/>
</dbReference>
<dbReference type="RefSeq" id="WP_307339110.1">
    <property type="nucleotide sequence ID" value="NZ_JAUSUD010000004.1"/>
</dbReference>
<accession>A0ABT9ZD58</accession>
<organism evidence="3 4">
    <name type="scientific">Metabacillus malikii</name>
    <dbReference type="NCBI Taxonomy" id="1504265"/>
    <lineage>
        <taxon>Bacteria</taxon>
        <taxon>Bacillati</taxon>
        <taxon>Bacillota</taxon>
        <taxon>Bacilli</taxon>
        <taxon>Bacillales</taxon>
        <taxon>Bacillaceae</taxon>
        <taxon>Metabacillus</taxon>
    </lineage>
</organism>
<keyword evidence="3" id="KW-0328">Glycosyltransferase</keyword>
<dbReference type="SUPFAM" id="SSF53756">
    <property type="entry name" value="UDP-Glycosyltransferase/glycogen phosphorylase"/>
    <property type="match status" value="1"/>
</dbReference>
<name>A0ABT9ZD58_9BACI</name>
<dbReference type="Proteomes" id="UP001234495">
    <property type="component" value="Unassembled WGS sequence"/>
</dbReference>
<dbReference type="InterPro" id="IPR002213">
    <property type="entry name" value="UDP_glucos_trans"/>
</dbReference>
<evidence type="ECO:0000313" key="3">
    <source>
        <dbReference type="EMBL" id="MDQ0230191.1"/>
    </source>
</evidence>
<dbReference type="InterPro" id="IPR010610">
    <property type="entry name" value="EryCIII-like_C"/>
</dbReference>
<gene>
    <name evidence="3" type="ORF">J2S19_001443</name>
</gene>
<reference evidence="3 4" key="1">
    <citation type="submission" date="2023-07" db="EMBL/GenBank/DDBJ databases">
        <title>Genomic Encyclopedia of Type Strains, Phase IV (KMG-IV): sequencing the most valuable type-strain genomes for metagenomic binning, comparative biology and taxonomic classification.</title>
        <authorList>
            <person name="Goeker M."/>
        </authorList>
    </citation>
    <scope>NUCLEOTIDE SEQUENCE [LARGE SCALE GENOMIC DNA]</scope>
    <source>
        <strain evidence="3 4">DSM 29005</strain>
    </source>
</reference>
<keyword evidence="3" id="KW-0808">Transferase</keyword>
<dbReference type="InterPro" id="IPR004276">
    <property type="entry name" value="GlycoTrans_28_N"/>
</dbReference>